<sequence>MQYNRPRAHTLPPSISHDLLPESAIKLSHSNLPTDSLLISNIPPSPTISNSTAFTTLLANFGTLRGVYSVISSSDSNLVIIARFASIASSINAATTLNNSQLYPGYNCIIGYIHILNINLNINPINLPLPITPPLPLPSLQTNNIQNNIPNLPPLEQILPIFNKITNLIVSDECITPIFKSTLNSSLNFTHSTNLGSPPQSSSSNTISTIFLRDLKRKIDNNTLTNLQSNEILSLLSDKNQLSILSNDHLGNTIIQYLIQNSNPFTLDIIINSISPFLQQISIHKNGTWVAQKLINSINNKRQMKLITNSIKPYIHLLFNDTYANYVIHGLLKFNYPFNTIIFQSLLSKFNIISINRFGSRAIRTCLETNYQPNIDNPLNDCCLLIIIAILSWSFNLIIDINGSLLINWLLDCDLIIDRYYYLSYILVNDELYSINNKFITICNNKLGTLTLLKLLNYKNDSRIIDLLLNKIMNNLNEIINNNNNNNNNISINFIHRIIHLQHIEPNLKNQFLNKLKSYLLTIEINSNSLKRLADDCGIITNSNININSINNNINSNRLRSNSDLNVYNNMNIMGLNNNNNMNSMMNINNMNGINSMNTMINNNNNTLRSRTNSLFSYSTDRSFDELEIDKNILETLNSLGL</sequence>
<name>A0AAV5R595_PICKL</name>
<comment type="caution">
    <text evidence="4">The sequence shown here is derived from an EMBL/GenBank/DDBJ whole genome shotgun (WGS) entry which is preliminary data.</text>
</comment>
<dbReference type="Proteomes" id="UP001378960">
    <property type="component" value="Unassembled WGS sequence"/>
</dbReference>
<dbReference type="EMBL" id="BTGB01000003">
    <property type="protein sequence ID" value="GMM46430.1"/>
    <property type="molecule type" value="Genomic_DNA"/>
</dbReference>
<evidence type="ECO:0000256" key="1">
    <source>
        <dbReference type="ARBA" id="ARBA00022737"/>
    </source>
</evidence>
<dbReference type="InterPro" id="IPR001313">
    <property type="entry name" value="Pumilio_RNA-bd_rpt"/>
</dbReference>
<reference evidence="4 5" key="1">
    <citation type="journal article" date="2023" name="Elife">
        <title>Identification of key yeast species and microbe-microbe interactions impacting larval growth of Drosophila in the wild.</title>
        <authorList>
            <person name="Mure A."/>
            <person name="Sugiura Y."/>
            <person name="Maeda R."/>
            <person name="Honda K."/>
            <person name="Sakurai N."/>
            <person name="Takahashi Y."/>
            <person name="Watada M."/>
            <person name="Katoh T."/>
            <person name="Gotoh A."/>
            <person name="Gotoh Y."/>
            <person name="Taniguchi I."/>
            <person name="Nakamura K."/>
            <person name="Hayashi T."/>
            <person name="Katayama T."/>
            <person name="Uemura T."/>
            <person name="Hattori Y."/>
        </authorList>
    </citation>
    <scope>NUCLEOTIDE SEQUENCE [LARGE SCALE GENOMIC DNA]</scope>
    <source>
        <strain evidence="4 5">PK-24</strain>
    </source>
</reference>
<gene>
    <name evidence="4" type="ORF">DAPK24_030050</name>
</gene>
<dbReference type="InterPro" id="IPR052645">
    <property type="entry name" value="Pumilio_domain_protein"/>
</dbReference>
<dbReference type="InterPro" id="IPR033133">
    <property type="entry name" value="PUM-HD"/>
</dbReference>
<dbReference type="Pfam" id="PF00806">
    <property type="entry name" value="PUF"/>
    <property type="match status" value="3"/>
</dbReference>
<protein>
    <submittedName>
        <fullName evidence="4">Puf2 protein</fullName>
    </submittedName>
</protein>
<dbReference type="InterPro" id="IPR011989">
    <property type="entry name" value="ARM-like"/>
</dbReference>
<dbReference type="InterPro" id="IPR016024">
    <property type="entry name" value="ARM-type_fold"/>
</dbReference>
<dbReference type="SMART" id="SM00025">
    <property type="entry name" value="Pumilio"/>
    <property type="match status" value="5"/>
</dbReference>
<dbReference type="GO" id="GO:0000288">
    <property type="term" value="P:nuclear-transcribed mRNA catabolic process, deadenylation-dependent decay"/>
    <property type="evidence" value="ECO:0007669"/>
    <property type="project" value="TreeGrafter"/>
</dbReference>
<feature type="domain" description="PUM-HD" evidence="3">
    <location>
        <begin position="170"/>
        <end position="541"/>
    </location>
</feature>
<dbReference type="PROSITE" id="PS50303">
    <property type="entry name" value="PUM_HD"/>
    <property type="match status" value="1"/>
</dbReference>
<dbReference type="PANTHER" id="PTHR47093">
    <property type="entry name" value="PROTEIN JSN1-RELATED"/>
    <property type="match status" value="1"/>
</dbReference>
<dbReference type="SUPFAM" id="SSF48371">
    <property type="entry name" value="ARM repeat"/>
    <property type="match status" value="1"/>
</dbReference>
<evidence type="ECO:0000313" key="5">
    <source>
        <dbReference type="Proteomes" id="UP001378960"/>
    </source>
</evidence>
<feature type="repeat" description="Pumilio" evidence="2">
    <location>
        <begin position="234"/>
        <end position="272"/>
    </location>
</feature>
<proteinExistence type="predicted"/>
<accession>A0AAV5R595</accession>
<dbReference type="GO" id="GO:0003729">
    <property type="term" value="F:mRNA binding"/>
    <property type="evidence" value="ECO:0007669"/>
    <property type="project" value="UniProtKB-ARBA"/>
</dbReference>
<keyword evidence="1" id="KW-0677">Repeat</keyword>
<keyword evidence="5" id="KW-1185">Reference proteome</keyword>
<evidence type="ECO:0000259" key="3">
    <source>
        <dbReference type="PROSITE" id="PS50303"/>
    </source>
</evidence>
<dbReference type="PROSITE" id="PS50302">
    <property type="entry name" value="PUM"/>
    <property type="match status" value="2"/>
</dbReference>
<dbReference type="PANTHER" id="PTHR47093:SF1">
    <property type="entry name" value="PROTEIN JSN1-RELATED"/>
    <property type="match status" value="1"/>
</dbReference>
<dbReference type="Gene3D" id="1.25.10.10">
    <property type="entry name" value="Leucine-rich Repeat Variant"/>
    <property type="match status" value="1"/>
</dbReference>
<evidence type="ECO:0000313" key="4">
    <source>
        <dbReference type="EMBL" id="GMM46430.1"/>
    </source>
</evidence>
<dbReference type="AlphaFoldDB" id="A0AAV5R595"/>
<feature type="repeat" description="Pumilio" evidence="2">
    <location>
        <begin position="273"/>
        <end position="308"/>
    </location>
</feature>
<evidence type="ECO:0000256" key="2">
    <source>
        <dbReference type="PROSITE-ProRule" id="PRU00317"/>
    </source>
</evidence>
<organism evidence="4 5">
    <name type="scientific">Pichia kluyveri</name>
    <name type="common">Yeast</name>
    <dbReference type="NCBI Taxonomy" id="36015"/>
    <lineage>
        <taxon>Eukaryota</taxon>
        <taxon>Fungi</taxon>
        <taxon>Dikarya</taxon>
        <taxon>Ascomycota</taxon>
        <taxon>Saccharomycotina</taxon>
        <taxon>Pichiomycetes</taxon>
        <taxon>Pichiales</taxon>
        <taxon>Pichiaceae</taxon>
        <taxon>Pichia</taxon>
    </lineage>
</organism>